<sequence>GGDFNAVLDTDLDRSTPPLQGATSTKTAKKLVGWLDAWGLVDAWRLQHPATRDYSFYSGLHQVHTRIDRIVCTAGLARRVTHAEYL</sequence>
<keyword evidence="4" id="KW-1185">Reference proteome</keyword>
<dbReference type="Gene3D" id="3.60.10.10">
    <property type="entry name" value="Endonuclease/exonuclease/phosphatase"/>
    <property type="match status" value="1"/>
</dbReference>
<feature type="non-terminal residue" evidence="3">
    <location>
        <position position="86"/>
    </location>
</feature>
<feature type="domain" description="Endonuclease/exonuclease/phosphatase" evidence="2">
    <location>
        <begin position="1"/>
        <end position="82"/>
    </location>
</feature>
<name>A0AAV7QCF8_PLEWA</name>
<gene>
    <name evidence="3" type="ORF">NDU88_003685</name>
</gene>
<feature type="non-terminal residue" evidence="3">
    <location>
        <position position="1"/>
    </location>
</feature>
<evidence type="ECO:0000313" key="3">
    <source>
        <dbReference type="EMBL" id="KAJ1137272.1"/>
    </source>
</evidence>
<reference evidence="3" key="1">
    <citation type="journal article" date="2022" name="bioRxiv">
        <title>Sequencing and chromosome-scale assembly of the giantPleurodeles waltlgenome.</title>
        <authorList>
            <person name="Brown T."/>
            <person name="Elewa A."/>
            <person name="Iarovenko S."/>
            <person name="Subramanian E."/>
            <person name="Araus A.J."/>
            <person name="Petzold A."/>
            <person name="Susuki M."/>
            <person name="Suzuki K.-i.T."/>
            <person name="Hayashi T."/>
            <person name="Toyoda A."/>
            <person name="Oliveira C."/>
            <person name="Osipova E."/>
            <person name="Leigh N.D."/>
            <person name="Simon A."/>
            <person name="Yun M.H."/>
        </authorList>
    </citation>
    <scope>NUCLEOTIDE SEQUENCE</scope>
    <source>
        <strain evidence="3">20211129_DDA</strain>
        <tissue evidence="3">Liver</tissue>
    </source>
</reference>
<evidence type="ECO:0000259" key="2">
    <source>
        <dbReference type="Pfam" id="PF03372"/>
    </source>
</evidence>
<dbReference type="AlphaFoldDB" id="A0AAV7QCF8"/>
<dbReference type="SUPFAM" id="SSF56219">
    <property type="entry name" value="DNase I-like"/>
    <property type="match status" value="1"/>
</dbReference>
<feature type="region of interest" description="Disordered" evidence="1">
    <location>
        <begin position="1"/>
        <end position="24"/>
    </location>
</feature>
<protein>
    <recommendedName>
        <fullName evidence="2">Endonuclease/exonuclease/phosphatase domain-containing protein</fullName>
    </recommendedName>
</protein>
<evidence type="ECO:0000313" key="4">
    <source>
        <dbReference type="Proteomes" id="UP001066276"/>
    </source>
</evidence>
<accession>A0AAV7QCF8</accession>
<dbReference type="Proteomes" id="UP001066276">
    <property type="component" value="Chromosome 6"/>
</dbReference>
<dbReference type="Pfam" id="PF03372">
    <property type="entry name" value="Exo_endo_phos"/>
    <property type="match status" value="1"/>
</dbReference>
<dbReference type="InterPro" id="IPR005135">
    <property type="entry name" value="Endo/exonuclease/phosphatase"/>
</dbReference>
<organism evidence="3 4">
    <name type="scientific">Pleurodeles waltl</name>
    <name type="common">Iberian ribbed newt</name>
    <dbReference type="NCBI Taxonomy" id="8319"/>
    <lineage>
        <taxon>Eukaryota</taxon>
        <taxon>Metazoa</taxon>
        <taxon>Chordata</taxon>
        <taxon>Craniata</taxon>
        <taxon>Vertebrata</taxon>
        <taxon>Euteleostomi</taxon>
        <taxon>Amphibia</taxon>
        <taxon>Batrachia</taxon>
        <taxon>Caudata</taxon>
        <taxon>Salamandroidea</taxon>
        <taxon>Salamandridae</taxon>
        <taxon>Pleurodelinae</taxon>
        <taxon>Pleurodeles</taxon>
    </lineage>
</organism>
<dbReference type="InterPro" id="IPR036691">
    <property type="entry name" value="Endo/exonu/phosph_ase_sf"/>
</dbReference>
<evidence type="ECO:0000256" key="1">
    <source>
        <dbReference type="SAM" id="MobiDB-lite"/>
    </source>
</evidence>
<comment type="caution">
    <text evidence="3">The sequence shown here is derived from an EMBL/GenBank/DDBJ whole genome shotgun (WGS) entry which is preliminary data.</text>
</comment>
<proteinExistence type="predicted"/>
<dbReference type="EMBL" id="JANPWB010000010">
    <property type="protein sequence ID" value="KAJ1137272.1"/>
    <property type="molecule type" value="Genomic_DNA"/>
</dbReference>
<dbReference type="GO" id="GO:0003824">
    <property type="term" value="F:catalytic activity"/>
    <property type="evidence" value="ECO:0007669"/>
    <property type="project" value="InterPro"/>
</dbReference>